<evidence type="ECO:0000313" key="4">
    <source>
        <dbReference type="Proteomes" id="UP000035068"/>
    </source>
</evidence>
<name>A0A0C2HSB0_9BACT</name>
<comment type="caution">
    <text evidence="3">The sequence shown here is derived from an EMBL/GenBank/DDBJ whole genome shotgun (WGS) entry which is preliminary data.</text>
</comment>
<accession>A0A0C2HSB0</accession>
<dbReference type="RefSeq" id="WP_040100977.1">
    <property type="nucleotide sequence ID" value="NZ_JWJD01000009.1"/>
</dbReference>
<organism evidence="3 4">
    <name type="scientific">Geoalkalibacter ferrihydriticus DSM 17813</name>
    <dbReference type="NCBI Taxonomy" id="1121915"/>
    <lineage>
        <taxon>Bacteria</taxon>
        <taxon>Pseudomonadati</taxon>
        <taxon>Thermodesulfobacteriota</taxon>
        <taxon>Desulfuromonadia</taxon>
        <taxon>Desulfuromonadales</taxon>
        <taxon>Geoalkalibacteraceae</taxon>
        <taxon>Geoalkalibacter</taxon>
    </lineage>
</organism>
<sequence length="131" mass="14558">MNAKLSQHMTLLGLCSVAFYGVMLASGKLSIEVMPQFLISAAIFLMSGHVMRKAVRIKSKDHEEDRAQTKPEKAEREETDWPFMTNLLNWTAALLVVGIMAIFIMKPAGITFTQAFSETAAHENFFAGHVP</sequence>
<protein>
    <submittedName>
        <fullName evidence="3">Uncharacterized protein</fullName>
    </submittedName>
</protein>
<gene>
    <name evidence="3" type="ORF">GFER_16000</name>
</gene>
<proteinExistence type="predicted"/>
<keyword evidence="4" id="KW-1185">Reference proteome</keyword>
<evidence type="ECO:0000256" key="2">
    <source>
        <dbReference type="SAM" id="Phobius"/>
    </source>
</evidence>
<keyword evidence="2" id="KW-1133">Transmembrane helix</keyword>
<feature type="compositionally biased region" description="Basic and acidic residues" evidence="1">
    <location>
        <begin position="58"/>
        <end position="76"/>
    </location>
</feature>
<keyword evidence="2" id="KW-0812">Transmembrane</keyword>
<dbReference type="EMBL" id="JWJD01000009">
    <property type="protein sequence ID" value="KIH75627.1"/>
    <property type="molecule type" value="Genomic_DNA"/>
</dbReference>
<evidence type="ECO:0000256" key="1">
    <source>
        <dbReference type="SAM" id="MobiDB-lite"/>
    </source>
</evidence>
<feature type="region of interest" description="Disordered" evidence="1">
    <location>
        <begin position="58"/>
        <end position="78"/>
    </location>
</feature>
<dbReference type="Proteomes" id="UP000035068">
    <property type="component" value="Unassembled WGS sequence"/>
</dbReference>
<keyword evidence="2" id="KW-0472">Membrane</keyword>
<feature type="transmembrane region" description="Helical" evidence="2">
    <location>
        <begin position="34"/>
        <end position="51"/>
    </location>
</feature>
<evidence type="ECO:0000313" key="3">
    <source>
        <dbReference type="EMBL" id="KIH75627.1"/>
    </source>
</evidence>
<reference evidence="3 4" key="1">
    <citation type="submission" date="2014-12" db="EMBL/GenBank/DDBJ databases">
        <title>Genomes of Geoalkalibacter ferrihydriticus and Geoalkalibacter subterraneus, two haloalkaliphilic metal-reducing members of the Geobacteraceae.</title>
        <authorList>
            <person name="Badalamenti J.P."/>
            <person name="Torres C.I."/>
            <person name="Krajmalnik-Brown R."/>
            <person name="Bond D.R."/>
        </authorList>
    </citation>
    <scope>NUCLEOTIDE SEQUENCE [LARGE SCALE GENOMIC DNA]</scope>
    <source>
        <strain evidence="3 4">DSM 17813</strain>
    </source>
</reference>
<feature type="transmembrane region" description="Helical" evidence="2">
    <location>
        <begin position="87"/>
        <end position="105"/>
    </location>
</feature>
<dbReference type="AlphaFoldDB" id="A0A0C2HSB0"/>